<keyword evidence="10" id="KW-1185">Reference proteome</keyword>
<organism evidence="9 10">
    <name type="scientific">Meira miltonrushii</name>
    <dbReference type="NCBI Taxonomy" id="1280837"/>
    <lineage>
        <taxon>Eukaryota</taxon>
        <taxon>Fungi</taxon>
        <taxon>Dikarya</taxon>
        <taxon>Basidiomycota</taxon>
        <taxon>Ustilaginomycotina</taxon>
        <taxon>Exobasidiomycetes</taxon>
        <taxon>Exobasidiales</taxon>
        <taxon>Brachybasidiaceae</taxon>
        <taxon>Meira</taxon>
    </lineage>
</organism>
<keyword evidence="3 7" id="KW-0049">Antioxidant</keyword>
<keyword evidence="2 7" id="KW-0575">Peroxidase</keyword>
<evidence type="ECO:0000256" key="3">
    <source>
        <dbReference type="ARBA" id="ARBA00022862"/>
    </source>
</evidence>
<dbReference type="CDD" id="cd03013">
    <property type="entry name" value="PRX5_like"/>
    <property type="match status" value="1"/>
</dbReference>
<evidence type="ECO:0000313" key="9">
    <source>
        <dbReference type="EMBL" id="PWN36691.1"/>
    </source>
</evidence>
<evidence type="ECO:0000259" key="8">
    <source>
        <dbReference type="PROSITE" id="PS51352"/>
    </source>
</evidence>
<evidence type="ECO:0000313" key="10">
    <source>
        <dbReference type="Proteomes" id="UP000245771"/>
    </source>
</evidence>
<dbReference type="GO" id="GO:0045454">
    <property type="term" value="P:cell redox homeostasis"/>
    <property type="evidence" value="ECO:0007669"/>
    <property type="project" value="TreeGrafter"/>
</dbReference>
<dbReference type="Gene3D" id="3.40.30.10">
    <property type="entry name" value="Glutaredoxin"/>
    <property type="match status" value="1"/>
</dbReference>
<dbReference type="SUPFAM" id="SSF52833">
    <property type="entry name" value="Thioredoxin-like"/>
    <property type="match status" value="1"/>
</dbReference>
<gene>
    <name evidence="9" type="ORF">FA14DRAFT_186876</name>
</gene>
<accession>A0A316VKV0</accession>
<name>A0A316VKV0_9BASI</name>
<feature type="domain" description="Thioredoxin" evidence="8">
    <location>
        <begin position="3"/>
        <end position="171"/>
    </location>
</feature>
<protein>
    <submittedName>
        <fullName evidence="9">Redoxin</fullName>
    </submittedName>
</protein>
<comment type="similarity">
    <text evidence="1 7">Belongs to the peroxiredoxin family. Prx5 subfamily.</text>
</comment>
<dbReference type="InterPro" id="IPR037944">
    <property type="entry name" value="PRX5-like"/>
</dbReference>
<dbReference type="GO" id="GO:0008379">
    <property type="term" value="F:thioredoxin peroxidase activity"/>
    <property type="evidence" value="ECO:0007669"/>
    <property type="project" value="InterPro"/>
</dbReference>
<sequence>MSSFVGKEIPQATFAEVPYTPALDDPKACAGPPRKVQTHEAFKGKKVVIVAVPGSFTPTCHGNHAPGFVKDAKKFADKGYDVWIIAANDPFVQSAWRTSLGAKDEVHFATDVDLQFSKGIDATVDASAHGLGIRAARYVLIADDLKIKSLDVEASPGEVNVSSAELAYGKL</sequence>
<dbReference type="InterPro" id="IPR036249">
    <property type="entry name" value="Thioredoxin-like_sf"/>
</dbReference>
<dbReference type="InterPro" id="IPR013740">
    <property type="entry name" value="Redoxin"/>
</dbReference>
<dbReference type="GeneID" id="37023327"/>
<dbReference type="InterPro" id="IPR013766">
    <property type="entry name" value="Thioredoxin_domain"/>
</dbReference>
<evidence type="ECO:0000256" key="1">
    <source>
        <dbReference type="ARBA" id="ARBA00010505"/>
    </source>
</evidence>
<dbReference type="GO" id="GO:0005777">
    <property type="term" value="C:peroxisome"/>
    <property type="evidence" value="ECO:0007669"/>
    <property type="project" value="TreeGrafter"/>
</dbReference>
<proteinExistence type="inferred from homology"/>
<dbReference type="AlphaFoldDB" id="A0A316VKV0"/>
<keyword evidence="4 7" id="KW-0560">Oxidoreductase</keyword>
<reference evidence="9 10" key="1">
    <citation type="journal article" date="2018" name="Mol. Biol. Evol.">
        <title>Broad Genomic Sampling Reveals a Smut Pathogenic Ancestry of the Fungal Clade Ustilaginomycotina.</title>
        <authorList>
            <person name="Kijpornyongpan T."/>
            <person name="Mondo S.J."/>
            <person name="Barry K."/>
            <person name="Sandor L."/>
            <person name="Lee J."/>
            <person name="Lipzen A."/>
            <person name="Pangilinan J."/>
            <person name="LaButti K."/>
            <person name="Hainaut M."/>
            <person name="Henrissat B."/>
            <person name="Grigoriev I.V."/>
            <person name="Spatafora J.W."/>
            <person name="Aime M.C."/>
        </authorList>
    </citation>
    <scope>NUCLEOTIDE SEQUENCE [LARGE SCALE GENOMIC DNA]</scope>
    <source>
        <strain evidence="9 10">MCA 3882</strain>
    </source>
</reference>
<dbReference type="Proteomes" id="UP000245771">
    <property type="component" value="Unassembled WGS sequence"/>
</dbReference>
<dbReference type="GO" id="GO:0034599">
    <property type="term" value="P:cellular response to oxidative stress"/>
    <property type="evidence" value="ECO:0007669"/>
    <property type="project" value="InterPro"/>
</dbReference>
<dbReference type="RefSeq" id="XP_025356993.1">
    <property type="nucleotide sequence ID" value="XM_025501546.1"/>
</dbReference>
<dbReference type="PROSITE" id="PS51352">
    <property type="entry name" value="THIOREDOXIN_2"/>
    <property type="match status" value="1"/>
</dbReference>
<dbReference type="EMBL" id="KZ819602">
    <property type="protein sequence ID" value="PWN36691.1"/>
    <property type="molecule type" value="Genomic_DNA"/>
</dbReference>
<dbReference type="GO" id="GO:0042744">
    <property type="term" value="P:hydrogen peroxide catabolic process"/>
    <property type="evidence" value="ECO:0007669"/>
    <property type="project" value="TreeGrafter"/>
</dbReference>
<dbReference type="STRING" id="1280837.A0A316VKV0"/>
<dbReference type="Pfam" id="PF08534">
    <property type="entry name" value="Redoxin"/>
    <property type="match status" value="1"/>
</dbReference>
<evidence type="ECO:0000256" key="2">
    <source>
        <dbReference type="ARBA" id="ARBA00022559"/>
    </source>
</evidence>
<evidence type="ECO:0000256" key="6">
    <source>
        <dbReference type="PIRSR" id="PIRSR637944-1"/>
    </source>
</evidence>
<dbReference type="PANTHER" id="PTHR10430:SF16">
    <property type="entry name" value="PEROXIREDOXIN-5, MITOCHONDRIAL"/>
    <property type="match status" value="1"/>
</dbReference>
<feature type="active site" description="Cysteine sulfenic acid (-SOH) intermediate" evidence="6">
    <location>
        <position position="60"/>
    </location>
</feature>
<dbReference type="GO" id="GO:0005739">
    <property type="term" value="C:mitochondrion"/>
    <property type="evidence" value="ECO:0007669"/>
    <property type="project" value="TreeGrafter"/>
</dbReference>
<evidence type="ECO:0000256" key="5">
    <source>
        <dbReference type="ARBA" id="ARBA00023284"/>
    </source>
</evidence>
<dbReference type="InParanoid" id="A0A316VKV0"/>
<keyword evidence="5 7" id="KW-0676">Redox-active center</keyword>
<comment type="function">
    <text evidence="7">Thiol-specific peroxidase that catalyzes the reduction of hydrogen peroxide and organic hydroperoxides to water and alcohols, respectively. Plays a role in cell protection against oxidative stress by detoxifying peroxides.</text>
</comment>
<evidence type="ECO:0000256" key="4">
    <source>
        <dbReference type="ARBA" id="ARBA00023002"/>
    </source>
</evidence>
<dbReference type="OrthoDB" id="195498at2759"/>
<dbReference type="PANTHER" id="PTHR10430">
    <property type="entry name" value="PEROXIREDOXIN"/>
    <property type="match status" value="1"/>
</dbReference>
<evidence type="ECO:0000256" key="7">
    <source>
        <dbReference type="RuleBase" id="RU366011"/>
    </source>
</evidence>